<accession>A0AAD7ZTD0</accession>
<dbReference type="EMBL" id="JASPKZ010007173">
    <property type="protein sequence ID" value="KAJ9586305.1"/>
    <property type="molecule type" value="Genomic_DNA"/>
</dbReference>
<evidence type="ECO:0000313" key="1">
    <source>
        <dbReference type="EMBL" id="KAJ9586305.1"/>
    </source>
</evidence>
<dbReference type="Proteomes" id="UP001233999">
    <property type="component" value="Unassembled WGS sequence"/>
</dbReference>
<sequence length="64" mass="7489">PVEMSGGQTLTCWIYLLKKFKPTLLDVEMFSNYSSSGPHGRPYGERYLRDPSYDYKREILIQPD</sequence>
<protein>
    <submittedName>
        <fullName evidence="1">Uncharacterized protein</fullName>
    </submittedName>
</protein>
<reference evidence="1" key="2">
    <citation type="submission" date="2023-05" db="EMBL/GenBank/DDBJ databases">
        <authorList>
            <person name="Fouks B."/>
        </authorList>
    </citation>
    <scope>NUCLEOTIDE SEQUENCE</scope>
    <source>
        <strain evidence="1">Stay&amp;Tobe</strain>
        <tissue evidence="1">Testes</tissue>
    </source>
</reference>
<evidence type="ECO:0000313" key="2">
    <source>
        <dbReference type="Proteomes" id="UP001233999"/>
    </source>
</evidence>
<dbReference type="AlphaFoldDB" id="A0AAD7ZTD0"/>
<feature type="non-terminal residue" evidence="1">
    <location>
        <position position="1"/>
    </location>
</feature>
<keyword evidence="2" id="KW-1185">Reference proteome</keyword>
<comment type="caution">
    <text evidence="1">The sequence shown here is derived from an EMBL/GenBank/DDBJ whole genome shotgun (WGS) entry which is preliminary data.</text>
</comment>
<proteinExistence type="predicted"/>
<dbReference type="Gene3D" id="3.10.490.10">
    <property type="entry name" value="Gamma-glutamyl cyclotransferase-like"/>
    <property type="match status" value="1"/>
</dbReference>
<name>A0AAD7ZTD0_DIPPU</name>
<reference evidence="1" key="1">
    <citation type="journal article" date="2023" name="IScience">
        <title>Live-bearing cockroach genome reveals convergent evolutionary mechanisms linked to viviparity in insects and beyond.</title>
        <authorList>
            <person name="Fouks B."/>
            <person name="Harrison M.C."/>
            <person name="Mikhailova A.A."/>
            <person name="Marchal E."/>
            <person name="English S."/>
            <person name="Carruthers M."/>
            <person name="Jennings E.C."/>
            <person name="Chiamaka E.L."/>
            <person name="Frigard R.A."/>
            <person name="Pippel M."/>
            <person name="Attardo G.M."/>
            <person name="Benoit J.B."/>
            <person name="Bornberg-Bauer E."/>
            <person name="Tobe S.S."/>
        </authorList>
    </citation>
    <scope>NUCLEOTIDE SEQUENCE</scope>
    <source>
        <strain evidence="1">Stay&amp;Tobe</strain>
    </source>
</reference>
<gene>
    <name evidence="1" type="ORF">L9F63_020013</name>
</gene>
<organism evidence="1 2">
    <name type="scientific">Diploptera punctata</name>
    <name type="common">Pacific beetle cockroach</name>
    <dbReference type="NCBI Taxonomy" id="6984"/>
    <lineage>
        <taxon>Eukaryota</taxon>
        <taxon>Metazoa</taxon>
        <taxon>Ecdysozoa</taxon>
        <taxon>Arthropoda</taxon>
        <taxon>Hexapoda</taxon>
        <taxon>Insecta</taxon>
        <taxon>Pterygota</taxon>
        <taxon>Neoptera</taxon>
        <taxon>Polyneoptera</taxon>
        <taxon>Dictyoptera</taxon>
        <taxon>Blattodea</taxon>
        <taxon>Blaberoidea</taxon>
        <taxon>Blaberidae</taxon>
        <taxon>Diplopterinae</taxon>
        <taxon>Diploptera</taxon>
    </lineage>
</organism>